<organism evidence="4 5">
    <name type="scientific">Ureibacillus manganicus DSM 26584</name>
    <dbReference type="NCBI Taxonomy" id="1384049"/>
    <lineage>
        <taxon>Bacteria</taxon>
        <taxon>Bacillati</taxon>
        <taxon>Bacillota</taxon>
        <taxon>Bacilli</taxon>
        <taxon>Bacillales</taxon>
        <taxon>Caryophanaceae</taxon>
        <taxon>Ureibacillus</taxon>
    </lineage>
</organism>
<dbReference type="eggNOG" id="COG2148">
    <property type="taxonomic scope" value="Bacteria"/>
</dbReference>
<keyword evidence="4" id="KW-0808">Transferase</keyword>
<keyword evidence="2" id="KW-1133">Transmembrane helix</keyword>
<proteinExistence type="inferred from homology"/>
<dbReference type="InterPro" id="IPR003362">
    <property type="entry name" value="Bact_transf"/>
</dbReference>
<dbReference type="PANTHER" id="PTHR30576">
    <property type="entry name" value="COLANIC BIOSYNTHESIS UDP-GLUCOSE LIPID CARRIER TRANSFERASE"/>
    <property type="match status" value="1"/>
</dbReference>
<evidence type="ECO:0000313" key="4">
    <source>
        <dbReference type="EMBL" id="KGR76202.1"/>
    </source>
</evidence>
<evidence type="ECO:0000256" key="1">
    <source>
        <dbReference type="ARBA" id="ARBA00006464"/>
    </source>
</evidence>
<reference evidence="4 5" key="1">
    <citation type="submission" date="2014-02" db="EMBL/GenBank/DDBJ databases">
        <title>Draft genome sequence of Lysinibacillus manganicus DSM 26584T.</title>
        <authorList>
            <person name="Zhang F."/>
            <person name="Wang G."/>
            <person name="Zhang L."/>
        </authorList>
    </citation>
    <scope>NUCLEOTIDE SEQUENCE [LARGE SCALE GENOMIC DNA]</scope>
    <source>
        <strain evidence="4 5">DSM 26584</strain>
    </source>
</reference>
<comment type="similarity">
    <text evidence="1">Belongs to the bacterial sugar transferase family.</text>
</comment>
<dbReference type="RefSeq" id="WP_036189311.1">
    <property type="nucleotide sequence ID" value="NZ_AVDA01000027.1"/>
</dbReference>
<dbReference type="Pfam" id="PF02397">
    <property type="entry name" value="Bac_transf"/>
    <property type="match status" value="1"/>
</dbReference>
<protein>
    <submittedName>
        <fullName evidence="4">Sugar transferase</fullName>
    </submittedName>
</protein>
<dbReference type="STRING" id="1384049.CD29_17090"/>
<accession>A0A0A3IMY7</accession>
<dbReference type="EMBL" id="JPVN01000027">
    <property type="protein sequence ID" value="KGR76202.1"/>
    <property type="molecule type" value="Genomic_DNA"/>
</dbReference>
<comment type="caution">
    <text evidence="4">The sequence shown here is derived from an EMBL/GenBank/DDBJ whole genome shotgun (WGS) entry which is preliminary data.</text>
</comment>
<dbReference type="Proteomes" id="UP000030416">
    <property type="component" value="Unassembled WGS sequence"/>
</dbReference>
<sequence length="214" mass="24950">MRARKNRLYNRFVKRAMDIILSFLALILLSPIILAVCLLVHLYLGEPIFFRQERVGLDEKVFTIYKFRTMKDERGADGELIPDHLRQTKFGKWLRSTSLDELPELFNILKGDMSIVGPRPLLVKYIPLYNEHQKRRHEVRPGLTGLAQINGRNAISWEERFDLDVRYVDRISFFTDCKIILKTFVKVFSREGINQSGDVTMEDFKGSNPKDKGS</sequence>
<feature type="domain" description="Bacterial sugar transferase" evidence="3">
    <location>
        <begin position="14"/>
        <end position="188"/>
    </location>
</feature>
<keyword evidence="5" id="KW-1185">Reference proteome</keyword>
<dbReference type="AlphaFoldDB" id="A0A0A3IMY7"/>
<keyword evidence="2" id="KW-0812">Transmembrane</keyword>
<name>A0A0A3IMY7_9BACL</name>
<evidence type="ECO:0000256" key="2">
    <source>
        <dbReference type="SAM" id="Phobius"/>
    </source>
</evidence>
<evidence type="ECO:0000259" key="3">
    <source>
        <dbReference type="Pfam" id="PF02397"/>
    </source>
</evidence>
<dbReference type="GO" id="GO:0016780">
    <property type="term" value="F:phosphotransferase activity, for other substituted phosphate groups"/>
    <property type="evidence" value="ECO:0007669"/>
    <property type="project" value="TreeGrafter"/>
</dbReference>
<keyword evidence="2" id="KW-0472">Membrane</keyword>
<dbReference type="PANTHER" id="PTHR30576:SF8">
    <property type="entry name" value="UNDECAPRENYL-PHOSPHATE GALACTOSE PHOSPHOTRANSFERASE"/>
    <property type="match status" value="1"/>
</dbReference>
<gene>
    <name evidence="4" type="ORF">CD29_17090</name>
</gene>
<feature type="transmembrane region" description="Helical" evidence="2">
    <location>
        <begin position="20"/>
        <end position="44"/>
    </location>
</feature>
<evidence type="ECO:0000313" key="5">
    <source>
        <dbReference type="Proteomes" id="UP000030416"/>
    </source>
</evidence>